<dbReference type="HAMAP" id="MF_00306">
    <property type="entry name" value="SRP54"/>
    <property type="match status" value="1"/>
</dbReference>
<evidence type="ECO:0000256" key="4">
    <source>
        <dbReference type="ARBA" id="ARBA00022801"/>
    </source>
</evidence>
<dbReference type="InterPro" id="IPR000897">
    <property type="entry name" value="SRP54_GTPase_dom"/>
</dbReference>
<dbReference type="SUPFAM" id="SSF52540">
    <property type="entry name" value="P-loop containing nucleoside triphosphate hydrolases"/>
    <property type="match status" value="1"/>
</dbReference>
<dbReference type="OrthoDB" id="9804720at2"/>
<dbReference type="GeneID" id="78254572"/>
<dbReference type="GO" id="GO:0005525">
    <property type="term" value="F:GTP binding"/>
    <property type="evidence" value="ECO:0007669"/>
    <property type="project" value="UniProtKB-UniRule"/>
</dbReference>
<dbReference type="SUPFAM" id="SSF47446">
    <property type="entry name" value="Signal peptide-binding domain"/>
    <property type="match status" value="1"/>
</dbReference>
<dbReference type="InterPro" id="IPR004780">
    <property type="entry name" value="SRP"/>
</dbReference>
<sequence length="478" mass="51562">MFENLSERLGQTLRNVSGKGRLTEENIKETLREVRMALLEADVALPVVKSFVAQVKERAVGTEVTKSLKPGQVFIKIVQSELESVMGEANEKLNLATQPPAVILMAGLQGAGKTTSVGKLAKYLTEREKKKVMVVSADVYRPAAIKQLETLANEVNVAFHPSTILQKPIDIVESAIDEAKKNFFDVLLVDTAGRLHVDSDMMNEIQELHGAVKPVETLFVVDAMTGQDAANTAKAFNDALPLTGVILTKADGDARGGAALSVRHITGKPIKFIGMGEKVDALEPFHPERIASRILGMGDVLSLIEEVERKVDKSKAEKLAKKVQKGKGFDLQDFKDQLEQMKNMGGMMGMLDKLPGMGAMTDKIKDQANDKQFNQMEAIINSMTPAERARPEIIKGSRKRRIAAGSGTQIQDVNRLLKQFTQMQKMMKKMSGGGMKKMMRQMKGMMPPGGGGFGGPGGPGGFGGGPGGFGGGGGFPPR</sequence>
<comment type="catalytic activity">
    <reaction evidence="9 10">
        <text>GTP + H2O = GDP + phosphate + H(+)</text>
        <dbReference type="Rhea" id="RHEA:19669"/>
        <dbReference type="ChEBI" id="CHEBI:15377"/>
        <dbReference type="ChEBI" id="CHEBI:15378"/>
        <dbReference type="ChEBI" id="CHEBI:37565"/>
        <dbReference type="ChEBI" id="CHEBI:43474"/>
        <dbReference type="ChEBI" id="CHEBI:58189"/>
        <dbReference type="EC" id="3.6.5.4"/>
    </reaction>
</comment>
<keyword evidence="4 10" id="KW-0378">Hydrolase</keyword>
<keyword evidence="8 10" id="KW-0687">Ribonucleoprotein</keyword>
<dbReference type="PANTHER" id="PTHR11564">
    <property type="entry name" value="SIGNAL RECOGNITION PARTICLE 54K PROTEIN SRP54"/>
    <property type="match status" value="1"/>
</dbReference>
<evidence type="ECO:0000259" key="12">
    <source>
        <dbReference type="PROSITE" id="PS00300"/>
    </source>
</evidence>
<comment type="similarity">
    <text evidence="1 10">Belongs to the GTP-binding SRP family. SRP54 subfamily.</text>
</comment>
<evidence type="ECO:0000256" key="6">
    <source>
        <dbReference type="ARBA" id="ARBA00023134"/>
    </source>
</evidence>
<organism evidence="13 14">
    <name type="scientific">Alteromonas australica</name>
    <dbReference type="NCBI Taxonomy" id="589873"/>
    <lineage>
        <taxon>Bacteria</taxon>
        <taxon>Pseudomonadati</taxon>
        <taxon>Pseudomonadota</taxon>
        <taxon>Gammaproteobacteria</taxon>
        <taxon>Alteromonadales</taxon>
        <taxon>Alteromonadaceae</taxon>
        <taxon>Alteromonas/Salinimonas group</taxon>
        <taxon>Alteromonas</taxon>
    </lineage>
</organism>
<dbReference type="RefSeq" id="WP_044056561.1">
    <property type="nucleotide sequence ID" value="NZ_CAJXAX010000022.1"/>
</dbReference>
<keyword evidence="5 10" id="KW-0694">RNA-binding</keyword>
<keyword evidence="3 10" id="KW-0547">Nucleotide-binding</keyword>
<dbReference type="Gene3D" id="1.20.120.140">
    <property type="entry name" value="Signal recognition particle SRP54, nucleotide-binding domain"/>
    <property type="match status" value="1"/>
</dbReference>
<dbReference type="Gene3D" id="3.40.50.300">
    <property type="entry name" value="P-loop containing nucleotide triphosphate hydrolases"/>
    <property type="match status" value="1"/>
</dbReference>
<dbReference type="SMART" id="SM00963">
    <property type="entry name" value="SRP54_N"/>
    <property type="match status" value="1"/>
</dbReference>
<evidence type="ECO:0000256" key="7">
    <source>
        <dbReference type="ARBA" id="ARBA00023135"/>
    </source>
</evidence>
<dbReference type="InterPro" id="IPR004125">
    <property type="entry name" value="Signal_recog_particle_SRP54_M"/>
</dbReference>
<dbReference type="GO" id="GO:0048500">
    <property type="term" value="C:signal recognition particle"/>
    <property type="evidence" value="ECO:0007669"/>
    <property type="project" value="UniProtKB-UniRule"/>
</dbReference>
<feature type="region of interest" description="Disordered" evidence="11">
    <location>
        <begin position="450"/>
        <end position="478"/>
    </location>
</feature>
<gene>
    <name evidence="10" type="primary">ffh</name>
    <name evidence="13" type="ORF">EP13_06550</name>
</gene>
<comment type="domain">
    <text evidence="10">Composed of three domains: the N-terminal N domain, which is responsible for interactions with the ribosome, the central G domain, which binds GTP, and the C-terminal M domain, which binds the RNA and the signal sequence of the RNC.</text>
</comment>
<dbReference type="Pfam" id="PF02881">
    <property type="entry name" value="SRP54_N"/>
    <property type="match status" value="1"/>
</dbReference>
<evidence type="ECO:0000256" key="3">
    <source>
        <dbReference type="ARBA" id="ARBA00022741"/>
    </source>
</evidence>
<dbReference type="FunFam" id="1.10.260.30:FF:000001">
    <property type="entry name" value="Signal recognition particle protein"/>
    <property type="match status" value="1"/>
</dbReference>
<dbReference type="GO" id="GO:0003924">
    <property type="term" value="F:GTPase activity"/>
    <property type="evidence" value="ECO:0007669"/>
    <property type="project" value="UniProtKB-UniRule"/>
</dbReference>
<dbReference type="InterPro" id="IPR036891">
    <property type="entry name" value="Signal_recog_part_SRP54_M_sf"/>
</dbReference>
<keyword evidence="14" id="KW-1185">Reference proteome</keyword>
<evidence type="ECO:0000256" key="2">
    <source>
        <dbReference type="ARBA" id="ARBA00022490"/>
    </source>
</evidence>
<evidence type="ECO:0000256" key="5">
    <source>
        <dbReference type="ARBA" id="ARBA00022884"/>
    </source>
</evidence>
<dbReference type="PANTHER" id="PTHR11564:SF5">
    <property type="entry name" value="SIGNAL RECOGNITION PARTICLE SUBUNIT SRP54"/>
    <property type="match status" value="1"/>
</dbReference>
<dbReference type="PROSITE" id="PS00300">
    <property type="entry name" value="SRP54"/>
    <property type="match status" value="1"/>
</dbReference>
<dbReference type="Proteomes" id="UP000056090">
    <property type="component" value="Chromosome"/>
</dbReference>
<dbReference type="GO" id="GO:0006614">
    <property type="term" value="P:SRP-dependent cotranslational protein targeting to membrane"/>
    <property type="evidence" value="ECO:0007669"/>
    <property type="project" value="InterPro"/>
</dbReference>
<dbReference type="KEGG" id="aaus:EP12_06380"/>
<keyword evidence="7 10" id="KW-0733">Signal recognition particle</keyword>
<feature type="domain" description="SRP54-type proteins GTP-binding" evidence="12">
    <location>
        <begin position="269"/>
        <end position="282"/>
    </location>
</feature>
<dbReference type="InterPro" id="IPR003593">
    <property type="entry name" value="AAA+_ATPase"/>
</dbReference>
<dbReference type="CDD" id="cd18539">
    <property type="entry name" value="SRP_G"/>
    <property type="match status" value="1"/>
</dbReference>
<comment type="subunit">
    <text evidence="10">Part of the signal recognition particle protein translocation system, which is composed of SRP and FtsY. SRP is a ribonucleoprotein composed of Ffh and a 4.5S RNA molecule.</text>
</comment>
<reference evidence="13 14" key="1">
    <citation type="submission" date="2014-06" db="EMBL/GenBank/DDBJ databases">
        <title>Genomes of Alteromonas australica, a world apart.</title>
        <authorList>
            <person name="Gonzaga A."/>
            <person name="Lopez-Perez M."/>
            <person name="Rodriguez-Valera F."/>
        </authorList>
    </citation>
    <scope>NUCLEOTIDE SEQUENCE [LARGE SCALE GENOMIC DNA]</scope>
    <source>
        <strain evidence="13 14">H 17</strain>
    </source>
</reference>
<feature type="binding site" evidence="10">
    <location>
        <begin position="190"/>
        <end position="194"/>
    </location>
    <ligand>
        <name>GTP</name>
        <dbReference type="ChEBI" id="CHEBI:37565"/>
    </ligand>
</feature>
<dbReference type="Pfam" id="PF02978">
    <property type="entry name" value="SRP_SPB"/>
    <property type="match status" value="1"/>
</dbReference>
<dbReference type="InterPro" id="IPR042101">
    <property type="entry name" value="SRP54_N_sf"/>
</dbReference>
<proteinExistence type="inferred from homology"/>
<protein>
    <recommendedName>
        <fullName evidence="10">Signal recognition particle protein</fullName>
        <ecNumber evidence="10">3.6.5.4</ecNumber>
    </recommendedName>
    <alternativeName>
        <fullName evidence="10">Fifty-four homolog</fullName>
    </alternativeName>
</protein>
<evidence type="ECO:0000256" key="1">
    <source>
        <dbReference type="ARBA" id="ARBA00005450"/>
    </source>
</evidence>
<dbReference type="EMBL" id="CP008849">
    <property type="protein sequence ID" value="AIF98379.1"/>
    <property type="molecule type" value="Genomic_DNA"/>
</dbReference>
<evidence type="ECO:0000256" key="8">
    <source>
        <dbReference type="ARBA" id="ARBA00023274"/>
    </source>
</evidence>
<dbReference type="Gene3D" id="1.10.260.30">
    <property type="entry name" value="Signal recognition particle, SRP54 subunit, M-domain"/>
    <property type="match status" value="1"/>
</dbReference>
<keyword evidence="6 10" id="KW-0342">GTP-binding</keyword>
<feature type="binding site" evidence="10">
    <location>
        <begin position="248"/>
        <end position="251"/>
    </location>
    <ligand>
        <name>GTP</name>
        <dbReference type="ChEBI" id="CHEBI:37565"/>
    </ligand>
</feature>
<accession>A0A075NUS7</accession>
<evidence type="ECO:0000256" key="10">
    <source>
        <dbReference type="HAMAP-Rule" id="MF_00306"/>
    </source>
</evidence>
<dbReference type="SMART" id="SM00382">
    <property type="entry name" value="AAA"/>
    <property type="match status" value="1"/>
</dbReference>
<dbReference type="InterPro" id="IPR022941">
    <property type="entry name" value="SRP54"/>
</dbReference>
<dbReference type="InterPro" id="IPR013822">
    <property type="entry name" value="Signal_recog_particl_SRP54_hlx"/>
</dbReference>
<comment type="subcellular location">
    <subcellularLocation>
        <location evidence="10">Cytoplasm</location>
    </subcellularLocation>
    <text evidence="10">The SRP-RNC complex is targeted to the cytoplasmic membrane.</text>
</comment>
<dbReference type="FunFam" id="3.40.50.300:FF:000022">
    <property type="entry name" value="Signal recognition particle 54 kDa subunit"/>
    <property type="match status" value="1"/>
</dbReference>
<feature type="binding site" evidence="10">
    <location>
        <begin position="107"/>
        <end position="114"/>
    </location>
    <ligand>
        <name>GTP</name>
        <dbReference type="ChEBI" id="CHEBI:37565"/>
    </ligand>
</feature>
<dbReference type="EC" id="3.6.5.4" evidence="10"/>
<dbReference type="GO" id="GO:0008312">
    <property type="term" value="F:7S RNA binding"/>
    <property type="evidence" value="ECO:0007669"/>
    <property type="project" value="InterPro"/>
</dbReference>
<dbReference type="SMART" id="SM00962">
    <property type="entry name" value="SRP54"/>
    <property type="match status" value="1"/>
</dbReference>
<dbReference type="Pfam" id="PF00448">
    <property type="entry name" value="SRP54"/>
    <property type="match status" value="1"/>
</dbReference>
<comment type="function">
    <text evidence="10">Involved in targeting and insertion of nascent membrane proteins into the cytoplasmic membrane. Binds to the hydrophobic signal sequence of the ribosome-nascent chain (RNC) as it emerges from the ribosomes. The SRP-RNC complex is then targeted to the cytoplasmic membrane where it interacts with the SRP receptor FtsY. Interaction with FtsY leads to the transfer of the RNC complex to the Sec translocase for insertion into the membrane, the hydrolysis of GTP by both Ffh and FtsY, and the dissociation of the SRP-FtsY complex into the individual components.</text>
</comment>
<evidence type="ECO:0000256" key="11">
    <source>
        <dbReference type="SAM" id="MobiDB-lite"/>
    </source>
</evidence>
<dbReference type="KEGG" id="aal:EP13_06550"/>
<dbReference type="InterPro" id="IPR027417">
    <property type="entry name" value="P-loop_NTPase"/>
</dbReference>
<dbReference type="NCBIfam" id="TIGR00959">
    <property type="entry name" value="ffh"/>
    <property type="match status" value="1"/>
</dbReference>
<dbReference type="PATRIC" id="fig|589873.4.peg.1399"/>
<evidence type="ECO:0000256" key="9">
    <source>
        <dbReference type="ARBA" id="ARBA00048027"/>
    </source>
</evidence>
<name>A0A075NUS7_9ALTE</name>
<dbReference type="eggNOG" id="COG0541">
    <property type="taxonomic scope" value="Bacteria"/>
</dbReference>
<evidence type="ECO:0000313" key="13">
    <source>
        <dbReference type="EMBL" id="AIF98379.1"/>
    </source>
</evidence>
<keyword evidence="2 10" id="KW-0963">Cytoplasm</keyword>
<dbReference type="AlphaFoldDB" id="A0A075NUS7"/>
<evidence type="ECO:0000313" key="14">
    <source>
        <dbReference type="Proteomes" id="UP000056090"/>
    </source>
</evidence>